<dbReference type="InterPro" id="IPR047596">
    <property type="entry name" value="OMPdecase_bac"/>
</dbReference>
<evidence type="ECO:0000259" key="13">
    <source>
        <dbReference type="SMART" id="SM00934"/>
    </source>
</evidence>
<feature type="active site" description="For OMPdecase activity" evidence="10">
    <location>
        <position position="59"/>
    </location>
</feature>
<keyword evidence="4 9" id="KW-0210">Decarboxylase</keyword>
<dbReference type="InterPro" id="IPR001754">
    <property type="entry name" value="OMPdeCOase_dom"/>
</dbReference>
<evidence type="ECO:0000256" key="7">
    <source>
        <dbReference type="ARBA" id="ARBA00049157"/>
    </source>
</evidence>
<dbReference type="PANTHER" id="PTHR32119">
    <property type="entry name" value="OROTIDINE 5'-PHOSPHATE DECARBOXYLASE"/>
    <property type="match status" value="1"/>
</dbReference>
<dbReference type="GO" id="GO:0005829">
    <property type="term" value="C:cytosol"/>
    <property type="evidence" value="ECO:0007669"/>
    <property type="project" value="TreeGrafter"/>
</dbReference>
<evidence type="ECO:0000256" key="1">
    <source>
        <dbReference type="ARBA" id="ARBA00002356"/>
    </source>
</evidence>
<feature type="active site" description="Proton donor" evidence="9">
    <location>
        <position position="61"/>
    </location>
</feature>
<name>A0A921H905_9PAST</name>
<dbReference type="PANTHER" id="PTHR32119:SF2">
    <property type="entry name" value="OROTIDINE 5'-PHOSPHATE DECARBOXYLASE"/>
    <property type="match status" value="1"/>
</dbReference>
<comment type="catalytic activity">
    <reaction evidence="7 9 12">
        <text>orotidine 5'-phosphate + H(+) = UMP + CO2</text>
        <dbReference type="Rhea" id="RHEA:11596"/>
        <dbReference type="ChEBI" id="CHEBI:15378"/>
        <dbReference type="ChEBI" id="CHEBI:16526"/>
        <dbReference type="ChEBI" id="CHEBI:57538"/>
        <dbReference type="ChEBI" id="CHEBI:57865"/>
        <dbReference type="EC" id="4.1.1.23"/>
    </reaction>
</comment>
<dbReference type="GO" id="GO:0044205">
    <property type="term" value="P:'de novo' UMP biosynthetic process"/>
    <property type="evidence" value="ECO:0007669"/>
    <property type="project" value="UniProtKB-UniRule"/>
</dbReference>
<feature type="active site" description="For OMPdecase activity" evidence="10">
    <location>
        <position position="64"/>
    </location>
</feature>
<reference evidence="14" key="2">
    <citation type="submission" date="2021-09" db="EMBL/GenBank/DDBJ databases">
        <authorList>
            <person name="Gilroy R."/>
        </authorList>
    </citation>
    <scope>NUCLEOTIDE SEQUENCE</scope>
    <source>
        <strain evidence="14">ChiHjej11B10-15683</strain>
    </source>
</reference>
<dbReference type="NCBIfam" id="TIGR01740">
    <property type="entry name" value="pyrF"/>
    <property type="match status" value="1"/>
</dbReference>
<dbReference type="Proteomes" id="UP000749334">
    <property type="component" value="Unassembled WGS sequence"/>
</dbReference>
<evidence type="ECO:0000256" key="3">
    <source>
        <dbReference type="ARBA" id="ARBA00011738"/>
    </source>
</evidence>
<comment type="caution">
    <text evidence="14">The sequence shown here is derived from an EMBL/GenBank/DDBJ whole genome shotgun (WGS) entry which is preliminary data.</text>
</comment>
<feature type="binding site" evidence="9 11">
    <location>
        <position position="180"/>
    </location>
    <ligand>
        <name>substrate</name>
    </ligand>
</feature>
<evidence type="ECO:0000256" key="11">
    <source>
        <dbReference type="PIRSR" id="PIRSR614732-2"/>
    </source>
</evidence>
<sequence length="231" mass="25467">MENKVIVALDYETKKEAMQLVDQIDPSLCRLKVGKEMFTTLGTEFVKELQRRNFDVFLDLKFHDIPNTVARAVRSAADLGVWMVDMHASGGLRMMEAAKKILEPYGKDAPILIAITVLTSMEEADLLQIGVNTSPEEHVIRLARLSQRAGLDGVVCSPQEVGILRQRCGNEFKLVTPGIRPEGSQLGDQRRVMTPREAINAGSDYLVIGRPITQAADPVAVLKQINASIQG</sequence>
<dbReference type="FunFam" id="3.20.20.70:FF:000015">
    <property type="entry name" value="Orotidine 5'-phosphate decarboxylase"/>
    <property type="match status" value="1"/>
</dbReference>
<evidence type="ECO:0000256" key="4">
    <source>
        <dbReference type="ARBA" id="ARBA00022793"/>
    </source>
</evidence>
<dbReference type="SMART" id="SM00934">
    <property type="entry name" value="OMPdecase"/>
    <property type="match status" value="1"/>
</dbReference>
<dbReference type="Pfam" id="PF00215">
    <property type="entry name" value="OMPdecase"/>
    <property type="match status" value="1"/>
</dbReference>
<dbReference type="AlphaFoldDB" id="A0A921H905"/>
<feature type="binding site" evidence="9 11">
    <location>
        <position position="210"/>
    </location>
    <ligand>
        <name>substrate</name>
    </ligand>
</feature>
<feature type="binding site" evidence="9">
    <location>
        <begin position="59"/>
        <end position="68"/>
    </location>
    <ligand>
        <name>substrate</name>
    </ligand>
</feature>
<gene>
    <name evidence="9 14" type="primary">pyrF</name>
    <name evidence="14" type="ORF">K8W15_04580</name>
</gene>
<dbReference type="CDD" id="cd04725">
    <property type="entry name" value="OMP_decarboxylase_like"/>
    <property type="match status" value="1"/>
</dbReference>
<dbReference type="InterPro" id="IPR018089">
    <property type="entry name" value="OMPdecase_AS"/>
</dbReference>
<dbReference type="NCBIfam" id="NF010386">
    <property type="entry name" value="PRK13813.1"/>
    <property type="match status" value="1"/>
</dbReference>
<evidence type="ECO:0000256" key="8">
    <source>
        <dbReference type="ARBA" id="ARBA00061012"/>
    </source>
</evidence>
<dbReference type="PROSITE" id="PS00156">
    <property type="entry name" value="OMPDECASE"/>
    <property type="match status" value="1"/>
</dbReference>
<dbReference type="EC" id="4.1.1.23" evidence="9"/>
<feature type="binding site" evidence="9 11">
    <location>
        <position position="10"/>
    </location>
    <ligand>
        <name>substrate</name>
    </ligand>
</feature>
<dbReference type="InterPro" id="IPR013785">
    <property type="entry name" value="Aldolase_TIM"/>
</dbReference>
<comment type="pathway">
    <text evidence="2 9 12">Pyrimidine metabolism; UMP biosynthesis via de novo pathway; UMP from orotate: step 2/2.</text>
</comment>
<feature type="active site" description="For OMPdecase activity" evidence="10">
    <location>
        <position position="61"/>
    </location>
</feature>
<evidence type="ECO:0000256" key="2">
    <source>
        <dbReference type="ARBA" id="ARBA00004861"/>
    </source>
</evidence>
<dbReference type="GO" id="GO:0006207">
    <property type="term" value="P:'de novo' pyrimidine nucleobase biosynthetic process"/>
    <property type="evidence" value="ECO:0007669"/>
    <property type="project" value="InterPro"/>
</dbReference>
<accession>A0A921H905</accession>
<comment type="subunit">
    <text evidence="3 9">Homodimer.</text>
</comment>
<comment type="function">
    <text evidence="1 9">Catalyzes the decarboxylation of orotidine 5'-monophosphate (OMP) to uridine 5'-monophosphate (UMP).</text>
</comment>
<feature type="binding site" evidence="9 11">
    <location>
        <position position="209"/>
    </location>
    <ligand>
        <name>substrate</name>
    </ligand>
</feature>
<dbReference type="Gene3D" id="3.20.20.70">
    <property type="entry name" value="Aldolase class I"/>
    <property type="match status" value="1"/>
</dbReference>
<evidence type="ECO:0000313" key="14">
    <source>
        <dbReference type="EMBL" id="HJF73469.1"/>
    </source>
</evidence>
<feature type="domain" description="Orotidine 5'-phosphate decarboxylase" evidence="13">
    <location>
        <begin position="4"/>
        <end position="225"/>
    </location>
</feature>
<evidence type="ECO:0000256" key="12">
    <source>
        <dbReference type="RuleBase" id="RU000512"/>
    </source>
</evidence>
<comment type="similarity">
    <text evidence="8 9">Belongs to the OMP decarboxylase family. Type 1 subfamily.</text>
</comment>
<evidence type="ECO:0000313" key="15">
    <source>
        <dbReference type="Proteomes" id="UP000749334"/>
    </source>
</evidence>
<evidence type="ECO:0000256" key="9">
    <source>
        <dbReference type="HAMAP-Rule" id="MF_01200"/>
    </source>
</evidence>
<feature type="binding site" evidence="9 11">
    <location>
        <position position="119"/>
    </location>
    <ligand>
        <name>substrate</name>
    </ligand>
</feature>
<organism evidence="14 15">
    <name type="scientific">Gallibacterium anatis</name>
    <dbReference type="NCBI Taxonomy" id="750"/>
    <lineage>
        <taxon>Bacteria</taxon>
        <taxon>Pseudomonadati</taxon>
        <taxon>Pseudomonadota</taxon>
        <taxon>Gammaproteobacteria</taxon>
        <taxon>Pasteurellales</taxon>
        <taxon>Pasteurellaceae</taxon>
        <taxon>Gallibacterium</taxon>
    </lineage>
</organism>
<dbReference type="HAMAP" id="MF_01200_B">
    <property type="entry name" value="OMPdecase_type1_B"/>
    <property type="match status" value="1"/>
</dbReference>
<dbReference type="GO" id="GO:0004590">
    <property type="term" value="F:orotidine-5'-phosphate decarboxylase activity"/>
    <property type="evidence" value="ECO:0007669"/>
    <property type="project" value="UniProtKB-UniRule"/>
</dbReference>
<feature type="binding site" evidence="9 11">
    <location>
        <position position="32"/>
    </location>
    <ligand>
        <name>substrate</name>
    </ligand>
</feature>
<evidence type="ECO:0000256" key="10">
    <source>
        <dbReference type="PIRSR" id="PIRSR614732-1"/>
    </source>
</evidence>
<reference evidence="14" key="1">
    <citation type="journal article" date="2021" name="PeerJ">
        <title>Extensive microbial diversity within the chicken gut microbiome revealed by metagenomics and culture.</title>
        <authorList>
            <person name="Gilroy R."/>
            <person name="Ravi A."/>
            <person name="Getino M."/>
            <person name="Pursley I."/>
            <person name="Horton D.L."/>
            <person name="Alikhan N.F."/>
            <person name="Baker D."/>
            <person name="Gharbi K."/>
            <person name="Hall N."/>
            <person name="Watson M."/>
            <person name="Adriaenssens E.M."/>
            <person name="Foster-Nyarko E."/>
            <person name="Jarju S."/>
            <person name="Secka A."/>
            <person name="Antonio M."/>
            <person name="Oren A."/>
            <person name="Chaudhuri R.R."/>
            <person name="La Ragione R."/>
            <person name="Hildebrand F."/>
            <person name="Pallen M.J."/>
        </authorList>
    </citation>
    <scope>NUCLEOTIDE SEQUENCE</scope>
    <source>
        <strain evidence="14">ChiHjej11B10-15683</strain>
    </source>
</reference>
<dbReference type="InterPro" id="IPR011060">
    <property type="entry name" value="RibuloseP-bd_barrel"/>
</dbReference>
<keyword evidence="6 9" id="KW-0456">Lyase</keyword>
<protein>
    <recommendedName>
        <fullName evidence="9">Orotidine 5'-phosphate decarboxylase</fullName>
        <ecNumber evidence="9">4.1.1.23</ecNumber>
    </recommendedName>
    <alternativeName>
        <fullName evidence="9">OMP decarboxylase</fullName>
        <shortName evidence="9">OMPDCase</shortName>
        <shortName evidence="9">OMPdecase</shortName>
    </alternativeName>
</protein>
<proteinExistence type="inferred from homology"/>
<keyword evidence="5 9" id="KW-0665">Pyrimidine biosynthesis</keyword>
<evidence type="ECO:0000256" key="5">
    <source>
        <dbReference type="ARBA" id="ARBA00022975"/>
    </source>
</evidence>
<dbReference type="SUPFAM" id="SSF51366">
    <property type="entry name" value="Ribulose-phoshate binding barrel"/>
    <property type="match status" value="1"/>
</dbReference>
<feature type="binding site" evidence="9 11">
    <location>
        <position position="189"/>
    </location>
    <ligand>
        <name>substrate</name>
    </ligand>
</feature>
<dbReference type="NCBIfam" id="NF001273">
    <property type="entry name" value="PRK00230.1"/>
    <property type="match status" value="1"/>
</dbReference>
<evidence type="ECO:0000256" key="6">
    <source>
        <dbReference type="ARBA" id="ARBA00023239"/>
    </source>
</evidence>
<dbReference type="InterPro" id="IPR014732">
    <property type="entry name" value="OMPdecase"/>
</dbReference>
<dbReference type="EMBL" id="DYVQ01000034">
    <property type="protein sequence ID" value="HJF73469.1"/>
    <property type="molecule type" value="Genomic_DNA"/>
</dbReference>